<keyword evidence="3" id="KW-0328">Glycosyltransferase</keyword>
<dbReference type="Gene3D" id="3.40.50.2020">
    <property type="match status" value="1"/>
</dbReference>
<gene>
    <name evidence="3" type="ORF">GCM10022255_102540</name>
</gene>
<dbReference type="SUPFAM" id="SSF53271">
    <property type="entry name" value="PRTase-like"/>
    <property type="match status" value="1"/>
</dbReference>
<dbReference type="InterPro" id="IPR029058">
    <property type="entry name" value="AB_hydrolase_fold"/>
</dbReference>
<evidence type="ECO:0000259" key="2">
    <source>
        <dbReference type="Pfam" id="PF00156"/>
    </source>
</evidence>
<dbReference type="RefSeq" id="WP_345141031.1">
    <property type="nucleotide sequence ID" value="NZ_BAABAT010000057.1"/>
</dbReference>
<dbReference type="Gene3D" id="3.40.50.1820">
    <property type="entry name" value="alpha/beta hydrolase"/>
    <property type="match status" value="1"/>
</dbReference>
<feature type="domain" description="Phosphoribosyltransferase" evidence="2">
    <location>
        <begin position="9"/>
        <end position="165"/>
    </location>
</feature>
<proteinExistence type="predicted"/>
<sequence length="429" mass="43920">MQFTDRAEAGRHLAGRLQGEAAPDAVVLGVPGGGVPVAIEVAAALGVPLEPLVVQRLGVPFQLELAMGALAPGGVLAVNAPVLRAARVDGDELAAEVDHARAGADDRSRWLHAGREALELRGRPAIVVDDAIVTGATARAACSAARAAGATSVVVATPVAGRAGLAGLAGAADRVIHLEAIAAGEAAGGRYADFRPVPDDEVVRLLSGPSSRRATPRTGHGDPPEEDGRLAVPERAIGMVVLAHTSRLAEDGPRYRWIAGRLRDAGLATLSLNLLHEDEEMDWRAAHDVPRLAGRLDAGLQRLRADATLSALPVGVFATGNATAAALSLATGPGGGPFTAIVSHDGRPDLAWPALPRVAAPTMLIAGGRDEHLLELNRAAFGRLPPTGRLAVLRDAGHLVQEPGALAMLTGLATAWFADRLDGGVPAPG</sequence>
<name>A0ABP8DSH0_9ACTN</name>
<keyword evidence="4" id="KW-1185">Reference proteome</keyword>
<keyword evidence="3" id="KW-0808">Transferase</keyword>
<dbReference type="InterPro" id="IPR029057">
    <property type="entry name" value="PRTase-like"/>
</dbReference>
<feature type="compositionally biased region" description="Basic and acidic residues" evidence="1">
    <location>
        <begin position="219"/>
        <end position="229"/>
    </location>
</feature>
<feature type="region of interest" description="Disordered" evidence="1">
    <location>
        <begin position="206"/>
        <end position="229"/>
    </location>
</feature>
<reference evidence="4" key="1">
    <citation type="journal article" date="2019" name="Int. J. Syst. Evol. Microbiol.">
        <title>The Global Catalogue of Microorganisms (GCM) 10K type strain sequencing project: providing services to taxonomists for standard genome sequencing and annotation.</title>
        <authorList>
            <consortium name="The Broad Institute Genomics Platform"/>
            <consortium name="The Broad Institute Genome Sequencing Center for Infectious Disease"/>
            <person name="Wu L."/>
            <person name="Ma J."/>
        </authorList>
    </citation>
    <scope>NUCLEOTIDE SEQUENCE [LARGE SCALE GENOMIC DNA]</scope>
    <source>
        <strain evidence="4">JCM 17441</strain>
    </source>
</reference>
<dbReference type="Pfam" id="PF00156">
    <property type="entry name" value="Pribosyltran"/>
    <property type="match status" value="1"/>
</dbReference>
<dbReference type="GO" id="GO:0016757">
    <property type="term" value="F:glycosyltransferase activity"/>
    <property type="evidence" value="ECO:0007669"/>
    <property type="project" value="UniProtKB-KW"/>
</dbReference>
<organism evidence="3 4">
    <name type="scientific">Dactylosporangium darangshiense</name>
    <dbReference type="NCBI Taxonomy" id="579108"/>
    <lineage>
        <taxon>Bacteria</taxon>
        <taxon>Bacillati</taxon>
        <taxon>Actinomycetota</taxon>
        <taxon>Actinomycetes</taxon>
        <taxon>Micromonosporales</taxon>
        <taxon>Micromonosporaceae</taxon>
        <taxon>Dactylosporangium</taxon>
    </lineage>
</organism>
<dbReference type="EMBL" id="BAABAT010000057">
    <property type="protein sequence ID" value="GAA4262896.1"/>
    <property type="molecule type" value="Genomic_DNA"/>
</dbReference>
<evidence type="ECO:0000256" key="1">
    <source>
        <dbReference type="SAM" id="MobiDB-lite"/>
    </source>
</evidence>
<accession>A0ABP8DSH0</accession>
<evidence type="ECO:0000313" key="3">
    <source>
        <dbReference type="EMBL" id="GAA4262896.1"/>
    </source>
</evidence>
<dbReference type="Gene3D" id="3.30.1310.20">
    <property type="entry name" value="PRTase-like"/>
    <property type="match status" value="1"/>
</dbReference>
<protein>
    <submittedName>
        <fullName evidence="3">Phosphoribosyltransferase family protein</fullName>
    </submittedName>
</protein>
<evidence type="ECO:0000313" key="4">
    <source>
        <dbReference type="Proteomes" id="UP001500620"/>
    </source>
</evidence>
<dbReference type="Proteomes" id="UP001500620">
    <property type="component" value="Unassembled WGS sequence"/>
</dbReference>
<comment type="caution">
    <text evidence="3">The sequence shown here is derived from an EMBL/GenBank/DDBJ whole genome shotgun (WGS) entry which is preliminary data.</text>
</comment>
<dbReference type="InterPro" id="IPR000836">
    <property type="entry name" value="PRTase_dom"/>
</dbReference>
<dbReference type="SUPFAM" id="SSF53474">
    <property type="entry name" value="alpha/beta-Hydrolases"/>
    <property type="match status" value="1"/>
</dbReference>